<dbReference type="Pfam" id="PF05163">
    <property type="entry name" value="DinB"/>
    <property type="match status" value="1"/>
</dbReference>
<sequence length="156" mass="17856">MLSTIEGLVRHKAWANTRLLHAIQQHPAAAEDVELRKMLHHILVSNRFWLLTILGRNFVREDEMQIPSDLATIIERFNEIEHLESEWLSKAELSDLDCTLETRSSRLGIDVSVQQAILQICMHTQGHRAQCATRLRALGGTPPGTDYVLWIKEPRS</sequence>
<dbReference type="InterPro" id="IPR034660">
    <property type="entry name" value="DinB/YfiT-like"/>
</dbReference>
<dbReference type="RefSeq" id="WP_348264998.1">
    <property type="nucleotide sequence ID" value="NZ_CP121196.1"/>
</dbReference>
<name>A0AAU7DNR0_9BACT</name>
<accession>A0AAU7DNR0</accession>
<keyword evidence="2 3" id="KW-0479">Metal-binding</keyword>
<gene>
    <name evidence="4" type="ORF">P8935_10775</name>
</gene>
<dbReference type="PANTHER" id="PTHR37302">
    <property type="entry name" value="SLR1116 PROTEIN"/>
    <property type="match status" value="1"/>
</dbReference>
<evidence type="ECO:0000313" key="4">
    <source>
        <dbReference type="EMBL" id="XBH19777.1"/>
    </source>
</evidence>
<organism evidence="4">
    <name type="scientific">Telmatobacter sp. DSM 110680</name>
    <dbReference type="NCBI Taxonomy" id="3036704"/>
    <lineage>
        <taxon>Bacteria</taxon>
        <taxon>Pseudomonadati</taxon>
        <taxon>Acidobacteriota</taxon>
        <taxon>Terriglobia</taxon>
        <taxon>Terriglobales</taxon>
        <taxon>Acidobacteriaceae</taxon>
        <taxon>Telmatobacter</taxon>
    </lineage>
</organism>
<evidence type="ECO:0000256" key="3">
    <source>
        <dbReference type="PIRSR" id="PIRSR607837-1"/>
    </source>
</evidence>
<dbReference type="SUPFAM" id="SSF109854">
    <property type="entry name" value="DinB/YfiT-like putative metalloenzymes"/>
    <property type="match status" value="1"/>
</dbReference>
<dbReference type="AlphaFoldDB" id="A0AAU7DNR0"/>
<proteinExistence type="inferred from homology"/>
<dbReference type="InterPro" id="IPR007837">
    <property type="entry name" value="DinB"/>
</dbReference>
<dbReference type="Gene3D" id="1.20.120.450">
    <property type="entry name" value="dinb family like domain"/>
    <property type="match status" value="1"/>
</dbReference>
<feature type="binding site" evidence="3">
    <location>
        <position position="123"/>
    </location>
    <ligand>
        <name>a divalent metal cation</name>
        <dbReference type="ChEBI" id="CHEBI:60240"/>
    </ligand>
</feature>
<evidence type="ECO:0000256" key="1">
    <source>
        <dbReference type="ARBA" id="ARBA00008635"/>
    </source>
</evidence>
<dbReference type="GO" id="GO:0046872">
    <property type="term" value="F:metal ion binding"/>
    <property type="evidence" value="ECO:0007669"/>
    <property type="project" value="UniProtKB-KW"/>
</dbReference>
<dbReference type="PANTHER" id="PTHR37302:SF3">
    <property type="entry name" value="DAMAGE-INDUCIBLE PROTEIN DINB"/>
    <property type="match status" value="1"/>
</dbReference>
<protein>
    <submittedName>
        <fullName evidence="4">DinB family protein</fullName>
    </submittedName>
</protein>
<feature type="binding site" evidence="3">
    <location>
        <position position="127"/>
    </location>
    <ligand>
        <name>a divalent metal cation</name>
        <dbReference type="ChEBI" id="CHEBI:60240"/>
    </ligand>
</feature>
<comment type="similarity">
    <text evidence="1">Belongs to the DinB family.</text>
</comment>
<evidence type="ECO:0000256" key="2">
    <source>
        <dbReference type="ARBA" id="ARBA00022723"/>
    </source>
</evidence>
<dbReference type="EMBL" id="CP121196">
    <property type="protein sequence ID" value="XBH19777.1"/>
    <property type="molecule type" value="Genomic_DNA"/>
</dbReference>
<reference evidence="4" key="1">
    <citation type="submission" date="2023-03" db="EMBL/GenBank/DDBJ databases">
        <title>Edaphobacter sp.</title>
        <authorList>
            <person name="Huber K.J."/>
            <person name="Papendorf J."/>
            <person name="Pilke C."/>
            <person name="Bunk B."/>
            <person name="Sproeer C."/>
            <person name="Pester M."/>
        </authorList>
    </citation>
    <scope>NUCLEOTIDE SEQUENCE</scope>
    <source>
        <strain evidence="4">DSM 110680</strain>
    </source>
</reference>
<feature type="binding site" evidence="3">
    <location>
        <position position="41"/>
    </location>
    <ligand>
        <name>a divalent metal cation</name>
        <dbReference type="ChEBI" id="CHEBI:60240"/>
    </ligand>
</feature>